<dbReference type="AlphaFoldDB" id="A0A5C6RVT2"/>
<protein>
    <submittedName>
        <fullName evidence="1">OsmC family protein</fullName>
    </submittedName>
</protein>
<evidence type="ECO:0000313" key="2">
    <source>
        <dbReference type="Proteomes" id="UP000321721"/>
    </source>
</evidence>
<proteinExistence type="predicted"/>
<dbReference type="RefSeq" id="WP_147100514.1">
    <property type="nucleotide sequence ID" value="NZ_VOOS01000003.1"/>
</dbReference>
<dbReference type="InterPro" id="IPR036102">
    <property type="entry name" value="OsmC/Ohrsf"/>
</dbReference>
<dbReference type="SUPFAM" id="SSF82784">
    <property type="entry name" value="OsmC-like"/>
    <property type="match status" value="1"/>
</dbReference>
<sequence>MITSKITYLGSLRTEATHLKSGKTILTDAPTDNHGKGEAFSPTDLVATALASCMVSILGIVANTSNINLGNIEAEITKIMSANPRKISEIIIDISFTNQTYTDKEKKVLENAARTCPVALSLNPEIKQTISFNFK</sequence>
<comment type="caution">
    <text evidence="1">The sequence shown here is derived from an EMBL/GenBank/DDBJ whole genome shotgun (WGS) entry which is preliminary data.</text>
</comment>
<dbReference type="OrthoDB" id="290036at2"/>
<dbReference type="Pfam" id="PF02566">
    <property type="entry name" value="OsmC"/>
    <property type="match status" value="1"/>
</dbReference>
<dbReference type="InterPro" id="IPR015946">
    <property type="entry name" value="KH_dom-like_a/b"/>
</dbReference>
<keyword evidence="2" id="KW-1185">Reference proteome</keyword>
<name>A0A5C6RVT2_9FLAO</name>
<organism evidence="1 2">
    <name type="scientific">Vicingus serpentipes</name>
    <dbReference type="NCBI Taxonomy" id="1926625"/>
    <lineage>
        <taxon>Bacteria</taxon>
        <taxon>Pseudomonadati</taxon>
        <taxon>Bacteroidota</taxon>
        <taxon>Flavobacteriia</taxon>
        <taxon>Flavobacteriales</taxon>
        <taxon>Vicingaceae</taxon>
        <taxon>Vicingus</taxon>
    </lineage>
</organism>
<dbReference type="EMBL" id="VOOS01000003">
    <property type="protein sequence ID" value="TXB65462.1"/>
    <property type="molecule type" value="Genomic_DNA"/>
</dbReference>
<dbReference type="PANTHER" id="PTHR39624">
    <property type="entry name" value="PROTEIN INVOLVED IN RIMO-MEDIATED BETA-METHYLTHIOLATION OF RIBOSOMAL PROTEIN S12 YCAO"/>
    <property type="match status" value="1"/>
</dbReference>
<dbReference type="InterPro" id="IPR003718">
    <property type="entry name" value="OsmC/Ohr_fam"/>
</dbReference>
<dbReference type="Gene3D" id="3.30.300.20">
    <property type="match status" value="1"/>
</dbReference>
<gene>
    <name evidence="1" type="ORF">FRY74_08550</name>
</gene>
<reference evidence="1 2" key="1">
    <citation type="submission" date="2019-08" db="EMBL/GenBank/DDBJ databases">
        <title>Genome of Vicingus serpentipes NCIMB 15042.</title>
        <authorList>
            <person name="Bowman J.P."/>
        </authorList>
    </citation>
    <scope>NUCLEOTIDE SEQUENCE [LARGE SCALE GENOMIC DNA]</scope>
    <source>
        <strain evidence="1 2">NCIMB 15042</strain>
    </source>
</reference>
<dbReference type="Proteomes" id="UP000321721">
    <property type="component" value="Unassembled WGS sequence"/>
</dbReference>
<accession>A0A5C6RVT2</accession>
<dbReference type="PANTHER" id="PTHR39624:SF2">
    <property type="entry name" value="OSMC-LIKE PROTEIN"/>
    <property type="match status" value="1"/>
</dbReference>
<evidence type="ECO:0000313" key="1">
    <source>
        <dbReference type="EMBL" id="TXB65462.1"/>
    </source>
</evidence>